<gene>
    <name evidence="1" type="ORF">DYL61_16280</name>
</gene>
<proteinExistence type="predicted"/>
<name>A0A4Z0B2Y3_9PSED</name>
<keyword evidence="2" id="KW-1185">Reference proteome</keyword>
<evidence type="ECO:0000313" key="2">
    <source>
        <dbReference type="Proteomes" id="UP000297734"/>
    </source>
</evidence>
<accession>A0A4Z0B2Y3</accession>
<protein>
    <submittedName>
        <fullName evidence="1">Uncharacterized protein</fullName>
    </submittedName>
</protein>
<evidence type="ECO:0000313" key="1">
    <source>
        <dbReference type="EMBL" id="TFY92953.1"/>
    </source>
</evidence>
<dbReference type="Proteomes" id="UP000297734">
    <property type="component" value="Unassembled WGS sequence"/>
</dbReference>
<dbReference type="EMBL" id="QUZT01000029">
    <property type="protein sequence ID" value="TFY92953.1"/>
    <property type="molecule type" value="Genomic_DNA"/>
</dbReference>
<dbReference type="AlphaFoldDB" id="A0A4Z0B2Y3"/>
<sequence length="191" mass="21563">MAIKQADLPLSRMPEYFMAVHVAQHVARSFSNFGFRLEASVKQTLADAGVDETEIDDLLGNDELRGNGRFDLVLRTGKLGTPVHVMEFKRGSRSAHLANDLARLAYVTRTVHAGARLETNYLVFTTKKSEEKLRSMVQGEEAALKRTHPRARGKVAFALKRYQPIPHWAKDDRKKINLHMAVAVFEISYKS</sequence>
<organism evidence="1 2">
    <name type="scientific">Pseudomonas nabeulensis</name>
    <dbReference type="NCBI Taxonomy" id="2293833"/>
    <lineage>
        <taxon>Bacteria</taxon>
        <taxon>Pseudomonadati</taxon>
        <taxon>Pseudomonadota</taxon>
        <taxon>Gammaproteobacteria</taxon>
        <taxon>Pseudomonadales</taxon>
        <taxon>Pseudomonadaceae</taxon>
        <taxon>Pseudomonas</taxon>
    </lineage>
</organism>
<comment type="caution">
    <text evidence="1">The sequence shown here is derived from an EMBL/GenBank/DDBJ whole genome shotgun (WGS) entry which is preliminary data.</text>
</comment>
<reference evidence="1 2" key="1">
    <citation type="journal article" date="2019" name="Syst. Appl. Microbiol.">
        <title>New species of pathogenic Pseudomonas isolated from citrus in Tunisia: Proposal of Pseudomonas kairouanensis sp. nov. and Pseudomonas nabeulensis sp. nov.</title>
        <authorList>
            <person name="Oueslati M."/>
            <person name="Mulet M."/>
            <person name="Gomila M."/>
            <person name="Berge O."/>
            <person name="Hajlaoui M.R."/>
            <person name="Lalucat J."/>
            <person name="Sadfi-Zouaoui N."/>
            <person name="Garcia-Valdes E."/>
        </authorList>
    </citation>
    <scope>NUCLEOTIDE SEQUENCE [LARGE SCALE GENOMIC DNA]</scope>
    <source>
        <strain evidence="1 2">E10B</strain>
    </source>
</reference>